<sequence length="79" mass="7677">MARGGSRCGACAGGVAGAPIEPRPPAAGTAGREEPGALGGRSLQNRVVCAGPRRGPRAGGLLARRGGEAVPAVEDSHGH</sequence>
<feature type="region of interest" description="Disordered" evidence="1">
    <location>
        <begin position="1"/>
        <end position="79"/>
    </location>
</feature>
<dbReference type="AlphaFoldDB" id="A0AAV7SF99"/>
<name>A0AAV7SF99_PLEWA</name>
<dbReference type="EMBL" id="JANPWB010000008">
    <property type="protein sequence ID" value="KAJ1162788.1"/>
    <property type="molecule type" value="Genomic_DNA"/>
</dbReference>
<evidence type="ECO:0000313" key="3">
    <source>
        <dbReference type="Proteomes" id="UP001066276"/>
    </source>
</evidence>
<evidence type="ECO:0000256" key="1">
    <source>
        <dbReference type="SAM" id="MobiDB-lite"/>
    </source>
</evidence>
<feature type="compositionally biased region" description="Low complexity" evidence="1">
    <location>
        <begin position="1"/>
        <end position="10"/>
    </location>
</feature>
<keyword evidence="3" id="KW-1185">Reference proteome</keyword>
<accession>A0AAV7SF99</accession>
<dbReference type="Proteomes" id="UP001066276">
    <property type="component" value="Chromosome 4_2"/>
</dbReference>
<gene>
    <name evidence="2" type="ORF">NDU88_003253</name>
</gene>
<organism evidence="2 3">
    <name type="scientific">Pleurodeles waltl</name>
    <name type="common">Iberian ribbed newt</name>
    <dbReference type="NCBI Taxonomy" id="8319"/>
    <lineage>
        <taxon>Eukaryota</taxon>
        <taxon>Metazoa</taxon>
        <taxon>Chordata</taxon>
        <taxon>Craniata</taxon>
        <taxon>Vertebrata</taxon>
        <taxon>Euteleostomi</taxon>
        <taxon>Amphibia</taxon>
        <taxon>Batrachia</taxon>
        <taxon>Caudata</taxon>
        <taxon>Salamandroidea</taxon>
        <taxon>Salamandridae</taxon>
        <taxon>Pleurodelinae</taxon>
        <taxon>Pleurodeles</taxon>
    </lineage>
</organism>
<comment type="caution">
    <text evidence="2">The sequence shown here is derived from an EMBL/GenBank/DDBJ whole genome shotgun (WGS) entry which is preliminary data.</text>
</comment>
<reference evidence="2" key="1">
    <citation type="journal article" date="2022" name="bioRxiv">
        <title>Sequencing and chromosome-scale assembly of the giantPleurodeles waltlgenome.</title>
        <authorList>
            <person name="Brown T."/>
            <person name="Elewa A."/>
            <person name="Iarovenko S."/>
            <person name="Subramanian E."/>
            <person name="Araus A.J."/>
            <person name="Petzold A."/>
            <person name="Susuki M."/>
            <person name="Suzuki K.-i.T."/>
            <person name="Hayashi T."/>
            <person name="Toyoda A."/>
            <person name="Oliveira C."/>
            <person name="Osipova E."/>
            <person name="Leigh N.D."/>
            <person name="Simon A."/>
            <person name="Yun M.H."/>
        </authorList>
    </citation>
    <scope>NUCLEOTIDE SEQUENCE</scope>
    <source>
        <strain evidence="2">20211129_DDA</strain>
        <tissue evidence="2">Liver</tissue>
    </source>
</reference>
<evidence type="ECO:0000313" key="2">
    <source>
        <dbReference type="EMBL" id="KAJ1162788.1"/>
    </source>
</evidence>
<protein>
    <submittedName>
        <fullName evidence="2">Uncharacterized protein</fullName>
    </submittedName>
</protein>
<proteinExistence type="predicted"/>